<feature type="compositionally biased region" description="Basic and acidic residues" evidence="2">
    <location>
        <begin position="203"/>
        <end position="216"/>
    </location>
</feature>
<feature type="compositionally biased region" description="Polar residues" evidence="2">
    <location>
        <begin position="161"/>
        <end position="171"/>
    </location>
</feature>
<feature type="compositionally biased region" description="Basic residues" evidence="2">
    <location>
        <begin position="338"/>
        <end position="358"/>
    </location>
</feature>
<feature type="compositionally biased region" description="Low complexity" evidence="2">
    <location>
        <begin position="111"/>
        <end position="122"/>
    </location>
</feature>
<feature type="compositionally biased region" description="Low complexity" evidence="2">
    <location>
        <begin position="366"/>
        <end position="376"/>
    </location>
</feature>
<proteinExistence type="inferred from homology"/>
<feature type="compositionally biased region" description="Basic and acidic residues" evidence="2">
    <location>
        <begin position="275"/>
        <end position="288"/>
    </location>
</feature>
<feature type="compositionally biased region" description="Acidic residues" evidence="2">
    <location>
        <begin position="419"/>
        <end position="429"/>
    </location>
</feature>
<dbReference type="InterPro" id="IPR009269">
    <property type="entry name" value="NKAP_C"/>
</dbReference>
<dbReference type="EMBL" id="JABFUD020000013">
    <property type="protein sequence ID" value="KAI5071911.1"/>
    <property type="molecule type" value="Genomic_DNA"/>
</dbReference>
<feature type="compositionally biased region" description="Basic and acidic residues" evidence="2">
    <location>
        <begin position="297"/>
        <end position="308"/>
    </location>
</feature>
<comment type="similarity">
    <text evidence="1">Belongs to the NKAP family.</text>
</comment>
<dbReference type="PANTHER" id="PTHR13087:SF0">
    <property type="entry name" value="NFKB ACTIVATING PROTEIN LIKE"/>
    <property type="match status" value="1"/>
</dbReference>
<dbReference type="AlphaFoldDB" id="A0A9D4UQL7"/>
<comment type="caution">
    <text evidence="4">The sequence shown here is derived from an EMBL/GenBank/DDBJ whole genome shotgun (WGS) entry which is preliminary data.</text>
</comment>
<feature type="region of interest" description="Disordered" evidence="2">
    <location>
        <begin position="603"/>
        <end position="641"/>
    </location>
</feature>
<dbReference type="OrthoDB" id="273141at2759"/>
<evidence type="ECO:0000313" key="4">
    <source>
        <dbReference type="EMBL" id="KAI5071911.1"/>
    </source>
</evidence>
<keyword evidence="5" id="KW-1185">Reference proteome</keyword>
<evidence type="ECO:0000256" key="1">
    <source>
        <dbReference type="ARBA" id="ARBA00009313"/>
    </source>
</evidence>
<organism evidence="4 5">
    <name type="scientific">Adiantum capillus-veneris</name>
    <name type="common">Maidenhair fern</name>
    <dbReference type="NCBI Taxonomy" id="13818"/>
    <lineage>
        <taxon>Eukaryota</taxon>
        <taxon>Viridiplantae</taxon>
        <taxon>Streptophyta</taxon>
        <taxon>Embryophyta</taxon>
        <taxon>Tracheophyta</taxon>
        <taxon>Polypodiopsida</taxon>
        <taxon>Polypodiidae</taxon>
        <taxon>Polypodiales</taxon>
        <taxon>Pteridineae</taxon>
        <taxon>Pteridaceae</taxon>
        <taxon>Vittarioideae</taxon>
        <taxon>Adiantum</taxon>
    </lineage>
</organism>
<dbReference type="GO" id="GO:0005634">
    <property type="term" value="C:nucleus"/>
    <property type="evidence" value="ECO:0007669"/>
    <property type="project" value="TreeGrafter"/>
</dbReference>
<dbReference type="PANTHER" id="PTHR13087">
    <property type="entry name" value="NF-KAPPA B ACTIVATING PROTEIN"/>
    <property type="match status" value="1"/>
</dbReference>
<feature type="compositionally biased region" description="Polar residues" evidence="2">
    <location>
        <begin position="446"/>
        <end position="466"/>
    </location>
</feature>
<feature type="domain" description="NF-kappa-B-activating protein C-terminal" evidence="3">
    <location>
        <begin position="518"/>
        <end position="616"/>
    </location>
</feature>
<feature type="compositionally biased region" description="Basic residues" evidence="2">
    <location>
        <begin position="384"/>
        <end position="416"/>
    </location>
</feature>
<feature type="compositionally biased region" description="Low complexity" evidence="2">
    <location>
        <begin position="50"/>
        <end position="68"/>
    </location>
</feature>
<feature type="compositionally biased region" description="Polar residues" evidence="2">
    <location>
        <begin position="69"/>
        <end position="85"/>
    </location>
</feature>
<dbReference type="GO" id="GO:0010468">
    <property type="term" value="P:regulation of gene expression"/>
    <property type="evidence" value="ECO:0007669"/>
    <property type="project" value="TreeGrafter"/>
</dbReference>
<reference evidence="4" key="1">
    <citation type="submission" date="2021-01" db="EMBL/GenBank/DDBJ databases">
        <title>Adiantum capillus-veneris genome.</title>
        <authorList>
            <person name="Fang Y."/>
            <person name="Liao Q."/>
        </authorList>
    </citation>
    <scope>NUCLEOTIDE SEQUENCE</scope>
    <source>
        <strain evidence="4">H3</strain>
        <tissue evidence="4">Leaf</tissue>
    </source>
</reference>
<dbReference type="GO" id="GO:0003682">
    <property type="term" value="F:chromatin binding"/>
    <property type="evidence" value="ECO:0007669"/>
    <property type="project" value="InterPro"/>
</dbReference>
<accession>A0A9D4UQL7</accession>
<dbReference type="Proteomes" id="UP000886520">
    <property type="component" value="Chromosome 13"/>
</dbReference>
<protein>
    <recommendedName>
        <fullName evidence="3">NF-kappa-B-activating protein C-terminal domain-containing protein</fullName>
    </recommendedName>
</protein>
<feature type="region of interest" description="Disordered" evidence="2">
    <location>
        <begin position="275"/>
        <end position="475"/>
    </location>
</feature>
<feature type="compositionally biased region" description="Basic and acidic residues" evidence="2">
    <location>
        <begin position="321"/>
        <end position="337"/>
    </location>
</feature>
<feature type="compositionally biased region" description="Basic residues" evidence="2">
    <location>
        <begin position="100"/>
        <end position="110"/>
    </location>
</feature>
<gene>
    <name evidence="4" type="ORF">GOP47_0014162</name>
</gene>
<evidence type="ECO:0000259" key="3">
    <source>
        <dbReference type="Pfam" id="PF06047"/>
    </source>
</evidence>
<dbReference type="InterPro" id="IPR040466">
    <property type="entry name" value="NKAP"/>
</dbReference>
<feature type="compositionally biased region" description="Basic and acidic residues" evidence="2">
    <location>
        <begin position="183"/>
        <end position="192"/>
    </location>
</feature>
<sequence>MGRERSYGDGNSRARSPPTRNYSARRDDTGYGRIRHSHDDRHSRHRSKSQSRSPNPSRSRSRSQTPPTLNNKQHVSKRSSSNVMSNGRIHHNHDNGYDRGRRRGRSRSGSRSRSLSQSRSISPHSYHRRLSAHHRDDARGKHRASPTRVHGSPSRSRKSLSRYSNGYSRESGQVGLAERTRRHGDYDSDRGGRSSPTYLPYSVHDHVTARDHDRINGYDSDEKDLENLSPHEYRRVKRERLRKRMAACIWRVTPSPPRDGDISDRYRGTVDNGNLDEKGLIMSSDEKAYTPGQTGADVEREEVNHPVEKFVAVKGGSPSEAHSDKNQADSSSDEDRPRKQKKKPASKVSHRHHTGKAHALKDESTTESSQSETSSSESDDRQKSMSRRKERNEKSRRKKRTLSSKKKGKSRKRRRLTSSDEDNDDDQDDVREILNKSPLLLEKGSASPSSSFERYSKDSSLYQSNGETDKDDDAAVEIDEEAMKFKVLLDAQKKSAAALENEPIVGPAPAPKAEGHISYGGALRPGEGDAIAQYVQQGKRIPRRGEVGLSAEEISKYEGLGYVMSGSRHQRMNAIRIRKENQVYSAEDKRALAMFNYEEKAKREHQVMSDLQRLIQRHIGQDPGPTHDPFAAKQSEPQPDT</sequence>
<evidence type="ECO:0000256" key="2">
    <source>
        <dbReference type="SAM" id="MobiDB-lite"/>
    </source>
</evidence>
<feature type="region of interest" description="Disordered" evidence="2">
    <location>
        <begin position="1"/>
        <end position="223"/>
    </location>
</feature>
<name>A0A9D4UQL7_ADICA</name>
<evidence type="ECO:0000313" key="5">
    <source>
        <dbReference type="Proteomes" id="UP000886520"/>
    </source>
</evidence>
<dbReference type="Pfam" id="PF06047">
    <property type="entry name" value="Nkap_C"/>
    <property type="match status" value="1"/>
</dbReference>